<dbReference type="RefSeq" id="WP_007191337.1">
    <property type="nucleotide sequence ID" value="NZ_AFWV01000001.1"/>
</dbReference>
<protein>
    <submittedName>
        <fullName evidence="3">UDP-N-acetylglucosamine 2-epimerase</fullName>
        <ecNumber evidence="3">5.1.3.14</ecNumber>
    </submittedName>
</protein>
<dbReference type="PATRIC" id="fig|768671.3.peg.507"/>
<dbReference type="PANTHER" id="PTHR43174">
    <property type="entry name" value="UDP-N-ACETYLGLUCOSAMINE 2-EPIMERASE"/>
    <property type="match status" value="1"/>
</dbReference>
<keyword evidence="1 3" id="KW-0413">Isomerase</keyword>
<sequence>MRVMTIIGTRPEIIRLSETIKVLDQVFDHRLIHTGQNYDHELNQVFFDDLGLRKPDHFLNAAGTDAIETISRVMTGADRVMAEIEPEALLILGDTNSALAAYPAKRRHIPIFHMEAGNRCFDFRVPEEINRRIVDHISDVNLTYSEHARRYLIAENFPPDRIIKTGSPMKEVIERHRHAIEGSDVLTRLGLSAGDFFVASVHREENVDQPARLAALMACLDAVVQQYGCDVLFSVHPRTANRLAALGVHPDPRIRLMKPLGFIDYIALQCSARCVLSDSGTITEEASLLGFPAVTLRQAHERPEGMDEGTVVLCDLRPKRVMQSIAVALAQRDAIGPSRIVDDYEVDQVSWKVAKIMMGYTDVVRREVWKETR</sequence>
<dbReference type="GO" id="GO:0008761">
    <property type="term" value="F:UDP-N-acetylglucosamine 2-epimerase activity"/>
    <property type="evidence" value="ECO:0007669"/>
    <property type="project" value="UniProtKB-EC"/>
</dbReference>
<dbReference type="NCBIfam" id="TIGR00236">
    <property type="entry name" value="wecB"/>
    <property type="match status" value="1"/>
</dbReference>
<dbReference type="Gene3D" id="3.40.50.2000">
    <property type="entry name" value="Glycogen Phosphorylase B"/>
    <property type="match status" value="2"/>
</dbReference>
<dbReference type="AlphaFoldDB" id="F9U6A8"/>
<evidence type="ECO:0000259" key="2">
    <source>
        <dbReference type="Pfam" id="PF02350"/>
    </source>
</evidence>
<gene>
    <name evidence="3" type="ORF">ThimaDRAFT_0459</name>
</gene>
<dbReference type="Proteomes" id="UP000005459">
    <property type="component" value="Unassembled WGS sequence"/>
</dbReference>
<proteinExistence type="inferred from homology"/>
<dbReference type="EMBL" id="AFWV01000001">
    <property type="protein sequence ID" value="EGV20681.1"/>
    <property type="molecule type" value="Genomic_DNA"/>
</dbReference>
<dbReference type="PANTHER" id="PTHR43174:SF1">
    <property type="entry name" value="UDP-N-ACETYLGLUCOSAMINE 2-EPIMERASE"/>
    <property type="match status" value="1"/>
</dbReference>
<organism evidence="3 4">
    <name type="scientific">Thiocapsa marina 5811</name>
    <dbReference type="NCBI Taxonomy" id="768671"/>
    <lineage>
        <taxon>Bacteria</taxon>
        <taxon>Pseudomonadati</taxon>
        <taxon>Pseudomonadota</taxon>
        <taxon>Gammaproteobacteria</taxon>
        <taxon>Chromatiales</taxon>
        <taxon>Chromatiaceae</taxon>
        <taxon>Thiocapsa</taxon>
    </lineage>
</organism>
<evidence type="ECO:0000313" key="4">
    <source>
        <dbReference type="Proteomes" id="UP000005459"/>
    </source>
</evidence>
<dbReference type="EC" id="5.1.3.14" evidence="3"/>
<name>F9U6A8_9GAMM</name>
<feature type="domain" description="UDP-N-acetylglucosamine 2-epimerase" evidence="2">
    <location>
        <begin position="25"/>
        <end position="357"/>
    </location>
</feature>
<dbReference type="eggNOG" id="COG0381">
    <property type="taxonomic scope" value="Bacteria"/>
</dbReference>
<evidence type="ECO:0000313" key="3">
    <source>
        <dbReference type="EMBL" id="EGV20681.1"/>
    </source>
</evidence>
<dbReference type="Pfam" id="PF02350">
    <property type="entry name" value="Epimerase_2"/>
    <property type="match status" value="1"/>
</dbReference>
<evidence type="ECO:0000256" key="1">
    <source>
        <dbReference type="RuleBase" id="RU003513"/>
    </source>
</evidence>
<accession>F9U6A8</accession>
<comment type="similarity">
    <text evidence="1">Belongs to the UDP-N-acetylglucosamine 2-epimerase family.</text>
</comment>
<dbReference type="OrthoDB" id="9803238at2"/>
<dbReference type="InterPro" id="IPR003331">
    <property type="entry name" value="UDP_GlcNAc_Epimerase_2_dom"/>
</dbReference>
<dbReference type="SUPFAM" id="SSF53756">
    <property type="entry name" value="UDP-Glycosyltransferase/glycogen phosphorylase"/>
    <property type="match status" value="1"/>
</dbReference>
<keyword evidence="4" id="KW-1185">Reference proteome</keyword>
<dbReference type="STRING" id="768671.ThimaDRAFT_0459"/>
<reference evidence="3 4" key="1">
    <citation type="submission" date="2011-06" db="EMBL/GenBank/DDBJ databases">
        <title>The draft genome of Thiocapsa marina 5811.</title>
        <authorList>
            <consortium name="US DOE Joint Genome Institute (JGI-PGF)"/>
            <person name="Lucas S."/>
            <person name="Han J."/>
            <person name="Cheng J.-F."/>
            <person name="Goodwin L."/>
            <person name="Pitluck S."/>
            <person name="Peters L."/>
            <person name="Land M.L."/>
            <person name="Hauser L."/>
            <person name="Vogl K."/>
            <person name="Liu Z."/>
            <person name="Imhoff J."/>
            <person name="Thiel V."/>
            <person name="Frigaard N.-U."/>
            <person name="Bryant D."/>
            <person name="Woyke T.J."/>
        </authorList>
    </citation>
    <scope>NUCLEOTIDE SEQUENCE [LARGE SCALE GENOMIC DNA]</scope>
    <source>
        <strain evidence="3 4">5811</strain>
    </source>
</reference>
<dbReference type="InterPro" id="IPR029767">
    <property type="entry name" value="WecB-like"/>
</dbReference>
<dbReference type="CDD" id="cd03786">
    <property type="entry name" value="GTB_UDP-GlcNAc_2-Epimerase"/>
    <property type="match status" value="1"/>
</dbReference>